<protein>
    <submittedName>
        <fullName evidence="2">Heptaprenyl diphosphate synthase</fullName>
    </submittedName>
</protein>
<dbReference type="InterPro" id="IPR010898">
    <property type="entry name" value="Hpre_diP_synth_I"/>
</dbReference>
<dbReference type="Pfam" id="PF07456">
    <property type="entry name" value="Hpre_diP_synt_I"/>
    <property type="match status" value="1"/>
</dbReference>
<feature type="transmembrane region" description="Helical" evidence="1">
    <location>
        <begin position="41"/>
        <end position="65"/>
    </location>
</feature>
<keyword evidence="1" id="KW-1133">Transmembrane helix</keyword>
<organism evidence="2 3">
    <name type="scientific">candidate division KSB3 bacterium</name>
    <dbReference type="NCBI Taxonomy" id="2044937"/>
    <lineage>
        <taxon>Bacteria</taxon>
        <taxon>candidate division KSB3</taxon>
    </lineage>
</organism>
<dbReference type="EMBL" id="PDPS01000030">
    <property type="protein sequence ID" value="PID56848.1"/>
    <property type="molecule type" value="Genomic_DNA"/>
</dbReference>
<comment type="caution">
    <text evidence="2">The sequence shown here is derived from an EMBL/GenBank/DDBJ whole genome shotgun (WGS) entry which is preliminary data.</text>
</comment>
<feature type="transmembrane region" description="Helical" evidence="1">
    <location>
        <begin position="77"/>
        <end position="95"/>
    </location>
</feature>
<feature type="transmembrane region" description="Helical" evidence="1">
    <location>
        <begin position="134"/>
        <end position="160"/>
    </location>
</feature>
<sequence length="178" mass="19629">MNETRQYVLLSLFVALAIALRGLEALIPNPVPWMRLGLANIMTLLALLLSGLKAGLSLTLLRIVIASFMFGTFLSPPFFISLAAGLSSTLVMGAACSRLRPWLSPVGISVLGGFTHNLTQLWAAYVLVVRHWGIFYLFPFLAFIGMLAGFCNGWAACYLYEYLIARRETNFAGYQSRV</sequence>
<gene>
    <name evidence="2" type="ORF">CSB45_09265</name>
</gene>
<dbReference type="PIRSF" id="PIRSF027391">
    <property type="entry name" value="Hpre_diP_synt_I"/>
    <property type="match status" value="1"/>
</dbReference>
<dbReference type="InterPro" id="IPR014535">
    <property type="entry name" value="Hpre_diP_synt_I"/>
</dbReference>
<accession>A0A2G6E4Y6</accession>
<dbReference type="Proteomes" id="UP000229740">
    <property type="component" value="Unassembled WGS sequence"/>
</dbReference>
<name>A0A2G6E4Y6_9BACT</name>
<keyword evidence="1" id="KW-0472">Membrane</keyword>
<evidence type="ECO:0000313" key="3">
    <source>
        <dbReference type="Proteomes" id="UP000229740"/>
    </source>
</evidence>
<keyword evidence="1" id="KW-0812">Transmembrane</keyword>
<reference evidence="2 3" key="1">
    <citation type="submission" date="2017-10" db="EMBL/GenBank/DDBJ databases">
        <title>Novel microbial diversity and functional potential in the marine mammal oral microbiome.</title>
        <authorList>
            <person name="Dudek N.K."/>
            <person name="Sun C.L."/>
            <person name="Burstein D."/>
            <person name="Kantor R.S."/>
            <person name="Aliaga Goltsman D.S."/>
            <person name="Bik E.M."/>
            <person name="Thomas B.C."/>
            <person name="Banfield J.F."/>
            <person name="Relman D.A."/>
        </authorList>
    </citation>
    <scope>NUCLEOTIDE SEQUENCE [LARGE SCALE GENOMIC DNA]</scope>
    <source>
        <strain evidence="2">DOLZORAL124_49_17</strain>
    </source>
</reference>
<evidence type="ECO:0000256" key="1">
    <source>
        <dbReference type="SAM" id="Phobius"/>
    </source>
</evidence>
<evidence type="ECO:0000313" key="2">
    <source>
        <dbReference type="EMBL" id="PID56848.1"/>
    </source>
</evidence>
<dbReference type="AlphaFoldDB" id="A0A2G6E4Y6"/>
<proteinExistence type="predicted"/>
<dbReference type="Gene3D" id="1.10.1760.20">
    <property type="match status" value="1"/>
</dbReference>